<dbReference type="SUPFAM" id="SSF57997">
    <property type="entry name" value="Tropomyosin"/>
    <property type="match status" value="1"/>
</dbReference>
<dbReference type="PANTHER" id="PTHR10921">
    <property type="entry name" value="NUCLEAR DISTRIBUTION PROTEIN NUDE HOMOLOG 1"/>
    <property type="match status" value="1"/>
</dbReference>
<evidence type="ECO:0000256" key="4">
    <source>
        <dbReference type="ARBA" id="ARBA00022701"/>
    </source>
</evidence>
<evidence type="ECO:0000256" key="8">
    <source>
        <dbReference type="SAM" id="MobiDB-lite"/>
    </source>
</evidence>
<dbReference type="GO" id="GO:0007059">
    <property type="term" value="P:chromosome segregation"/>
    <property type="evidence" value="ECO:0007669"/>
    <property type="project" value="TreeGrafter"/>
</dbReference>
<feature type="region of interest" description="Disordered" evidence="8">
    <location>
        <begin position="194"/>
        <end position="313"/>
    </location>
</feature>
<dbReference type="GO" id="GO:0005874">
    <property type="term" value="C:microtubule"/>
    <property type="evidence" value="ECO:0007669"/>
    <property type="project" value="UniProtKB-KW"/>
</dbReference>
<dbReference type="GO" id="GO:0000776">
    <property type="term" value="C:kinetochore"/>
    <property type="evidence" value="ECO:0007669"/>
    <property type="project" value="TreeGrafter"/>
</dbReference>
<name>A0A6V8QI95_TRIAP</name>
<gene>
    <name evidence="10" type="ORF">TASIC1_0001004400</name>
</gene>
<dbReference type="GO" id="GO:0000132">
    <property type="term" value="P:establishment of mitotic spindle orientation"/>
    <property type="evidence" value="ECO:0007669"/>
    <property type="project" value="TreeGrafter"/>
</dbReference>
<comment type="caution">
    <text evidence="10">The sequence shown here is derived from an EMBL/GenBank/DDBJ whole genome shotgun (WGS) entry which is preliminary data.</text>
</comment>
<dbReference type="Gene3D" id="6.10.250.1080">
    <property type="match status" value="1"/>
</dbReference>
<evidence type="ECO:0000256" key="1">
    <source>
        <dbReference type="ARBA" id="ARBA00004245"/>
    </source>
</evidence>
<dbReference type="GO" id="GO:0005871">
    <property type="term" value="C:kinesin complex"/>
    <property type="evidence" value="ECO:0007669"/>
    <property type="project" value="TreeGrafter"/>
</dbReference>
<keyword evidence="5 7" id="KW-0175">Coiled coil</keyword>
<dbReference type="InterPro" id="IPR006964">
    <property type="entry name" value="NUDE_dom"/>
</dbReference>
<dbReference type="Proteomes" id="UP000517252">
    <property type="component" value="Unassembled WGS sequence"/>
</dbReference>
<organism evidence="10 11">
    <name type="scientific">Trichoderma asperellum</name>
    <name type="common">Filamentous fungus</name>
    <dbReference type="NCBI Taxonomy" id="101201"/>
    <lineage>
        <taxon>Eukaryota</taxon>
        <taxon>Fungi</taxon>
        <taxon>Dikarya</taxon>
        <taxon>Ascomycota</taxon>
        <taxon>Pezizomycotina</taxon>
        <taxon>Sordariomycetes</taxon>
        <taxon>Hypocreomycetidae</taxon>
        <taxon>Hypocreales</taxon>
        <taxon>Hypocreaceae</taxon>
        <taxon>Trichoderma</taxon>
    </lineage>
</organism>
<keyword evidence="4" id="KW-0493">Microtubule</keyword>
<keyword evidence="6" id="KW-0206">Cytoskeleton</keyword>
<evidence type="ECO:0000256" key="7">
    <source>
        <dbReference type="SAM" id="Coils"/>
    </source>
</evidence>
<evidence type="ECO:0000256" key="2">
    <source>
        <dbReference type="ARBA" id="ARBA00007429"/>
    </source>
</evidence>
<evidence type="ECO:0000313" key="11">
    <source>
        <dbReference type="Proteomes" id="UP000517252"/>
    </source>
</evidence>
<evidence type="ECO:0000259" key="9">
    <source>
        <dbReference type="Pfam" id="PF04880"/>
    </source>
</evidence>
<dbReference type="GO" id="GO:0047496">
    <property type="term" value="P:vesicle transport along microtubule"/>
    <property type="evidence" value="ECO:0007669"/>
    <property type="project" value="TreeGrafter"/>
</dbReference>
<dbReference type="GO" id="GO:0007020">
    <property type="term" value="P:microtubule nucleation"/>
    <property type="evidence" value="ECO:0007669"/>
    <property type="project" value="TreeGrafter"/>
</dbReference>
<dbReference type="GO" id="GO:0008017">
    <property type="term" value="F:microtubule binding"/>
    <property type="evidence" value="ECO:0007669"/>
    <property type="project" value="InterPro"/>
</dbReference>
<feature type="compositionally biased region" description="Polar residues" evidence="8">
    <location>
        <begin position="396"/>
        <end position="420"/>
    </location>
</feature>
<evidence type="ECO:0000313" key="10">
    <source>
        <dbReference type="EMBL" id="GFP51892.1"/>
    </source>
</evidence>
<dbReference type="AlphaFoldDB" id="A0A6V8QI95"/>
<feature type="coiled-coil region" evidence="7">
    <location>
        <begin position="26"/>
        <end position="167"/>
    </location>
</feature>
<evidence type="ECO:0000256" key="6">
    <source>
        <dbReference type="ARBA" id="ARBA00023212"/>
    </source>
</evidence>
<feature type="compositionally biased region" description="Low complexity" evidence="8">
    <location>
        <begin position="379"/>
        <end position="389"/>
    </location>
</feature>
<evidence type="ECO:0000256" key="5">
    <source>
        <dbReference type="ARBA" id="ARBA00023054"/>
    </source>
</evidence>
<feature type="domain" description="NUDE" evidence="9">
    <location>
        <begin position="104"/>
        <end position="250"/>
    </location>
</feature>
<proteinExistence type="inferred from homology"/>
<feature type="compositionally biased region" description="Low complexity" evidence="8">
    <location>
        <begin position="295"/>
        <end position="309"/>
    </location>
</feature>
<reference evidence="10 11" key="1">
    <citation type="submission" date="2020-07" db="EMBL/GenBank/DDBJ databases">
        <title>Trichoderma asperellum IC-1 whole genome shotgun sequence.</title>
        <authorList>
            <person name="Kanamasa S."/>
            <person name="Takahashi H."/>
        </authorList>
    </citation>
    <scope>NUCLEOTIDE SEQUENCE [LARGE SCALE GENOMIC DNA]</scope>
    <source>
        <strain evidence="10 11">IC-1</strain>
    </source>
</reference>
<dbReference type="PANTHER" id="PTHR10921:SF1">
    <property type="entry name" value="NUCLEAR DISTRIBUTION PROTEIN NUDE HOMOLOG"/>
    <property type="match status" value="1"/>
</dbReference>
<evidence type="ECO:0000256" key="3">
    <source>
        <dbReference type="ARBA" id="ARBA00022490"/>
    </source>
</evidence>
<comment type="similarity">
    <text evidence="2">Belongs to the nudE family.</text>
</comment>
<dbReference type="OrthoDB" id="5877028at2759"/>
<feature type="region of interest" description="Disordered" evidence="8">
    <location>
        <begin position="332"/>
        <end position="420"/>
    </location>
</feature>
<dbReference type="InterPro" id="IPR033494">
    <property type="entry name" value="NUDE"/>
</dbReference>
<feature type="compositionally biased region" description="Low complexity" evidence="8">
    <location>
        <begin position="269"/>
        <end position="286"/>
    </location>
</feature>
<protein>
    <submittedName>
        <fullName evidence="10">Nuclear distribution protein nudE homolog 1</fullName>
    </submittedName>
</protein>
<dbReference type="EMBL" id="BLZH01000001">
    <property type="protein sequence ID" value="GFP51892.1"/>
    <property type="molecule type" value="Genomic_DNA"/>
</dbReference>
<dbReference type="GO" id="GO:0051642">
    <property type="term" value="P:centrosome localization"/>
    <property type="evidence" value="ECO:0007669"/>
    <property type="project" value="TreeGrafter"/>
</dbReference>
<accession>A0A6V8QI95</accession>
<dbReference type="Pfam" id="PF04880">
    <property type="entry name" value="NUDE_C"/>
    <property type="match status" value="1"/>
</dbReference>
<feature type="compositionally biased region" description="Low complexity" evidence="8">
    <location>
        <begin position="226"/>
        <end position="247"/>
    </location>
</feature>
<comment type="subcellular location">
    <subcellularLocation>
        <location evidence="1">Cytoplasm</location>
        <location evidence="1">Cytoskeleton</location>
    </subcellularLocation>
</comment>
<keyword evidence="3" id="KW-0963">Cytoplasm</keyword>
<sequence>MAEPPSSPPSEATGAEDALSWYKAQYELLESELAEFRESSRELEQELEKDIERAEKQERVLKEKADSLRFEVEEWKFYVSALKLRDSEVANDDFERQARNTTSSLEDMESKFNQAVERGVLMEEEIKMGEQEREALRIESQRLREELSELKIEAELMQDKVKKYESRHSTISSDISLLGSPTFDKAATDISVDSAASSPLITTPPEITKSLGAPTPELLDPPSPPMSDVSSHPRAPSRIRTPAPATLRRTRMPSVDAGSRPRGSTPALATGTRAATGGRQSISSNSNGGGGAPLRASANRSNVSSRNSNYKIPASNSLSHIRLLTAQMQRLEARVHSVRSKLPAPNGGSTPPRPPSRPALAAATSNVSTPTVRSRRRATTQSSISISSSLTGDDLTPTSSYASPSKTSHTPRISTSGVNRLSFNTQLSDKGSEAGVSQRRGGPTAANVTKLHFWGANAGWPAGILLRLLWSRTLWQY</sequence>